<evidence type="ECO:0000313" key="3">
    <source>
        <dbReference type="Proteomes" id="UP001196413"/>
    </source>
</evidence>
<sequence length="76" mass="8510">MNDRGTDEEYMGLKEKSGSSSSRSPPIALLAGIWTIVSLSVSTQEEMDKCFEVLNGQSEHIKFTRESHTMADERDD</sequence>
<proteinExistence type="predicted"/>
<reference evidence="2" key="1">
    <citation type="submission" date="2021-06" db="EMBL/GenBank/DDBJ databases">
        <title>Parelaphostrongylus tenuis whole genome reference sequence.</title>
        <authorList>
            <person name="Garwood T.J."/>
            <person name="Larsen P.A."/>
            <person name="Fountain-Jones N.M."/>
            <person name="Garbe J.R."/>
            <person name="Macchietto M.G."/>
            <person name="Kania S.A."/>
            <person name="Gerhold R.W."/>
            <person name="Richards J.E."/>
            <person name="Wolf T.M."/>
        </authorList>
    </citation>
    <scope>NUCLEOTIDE SEQUENCE</scope>
    <source>
        <strain evidence="2">MNPRO001-30</strain>
        <tissue evidence="2">Meninges</tissue>
    </source>
</reference>
<organism evidence="2 3">
    <name type="scientific">Parelaphostrongylus tenuis</name>
    <name type="common">Meningeal worm</name>
    <dbReference type="NCBI Taxonomy" id="148309"/>
    <lineage>
        <taxon>Eukaryota</taxon>
        <taxon>Metazoa</taxon>
        <taxon>Ecdysozoa</taxon>
        <taxon>Nematoda</taxon>
        <taxon>Chromadorea</taxon>
        <taxon>Rhabditida</taxon>
        <taxon>Rhabditina</taxon>
        <taxon>Rhabditomorpha</taxon>
        <taxon>Strongyloidea</taxon>
        <taxon>Metastrongylidae</taxon>
        <taxon>Parelaphostrongylus</taxon>
    </lineage>
</organism>
<dbReference type="Proteomes" id="UP001196413">
    <property type="component" value="Unassembled WGS sequence"/>
</dbReference>
<dbReference type="AlphaFoldDB" id="A0AAD5QH38"/>
<evidence type="ECO:0000313" key="2">
    <source>
        <dbReference type="EMBL" id="KAJ1351733.1"/>
    </source>
</evidence>
<name>A0AAD5QH38_PARTN</name>
<gene>
    <name evidence="2" type="ORF">KIN20_007858</name>
</gene>
<dbReference type="EMBL" id="JAHQIW010001216">
    <property type="protein sequence ID" value="KAJ1351733.1"/>
    <property type="molecule type" value="Genomic_DNA"/>
</dbReference>
<protein>
    <submittedName>
        <fullName evidence="2">Uncharacterized protein</fullName>
    </submittedName>
</protein>
<feature type="compositionally biased region" description="Basic and acidic residues" evidence="1">
    <location>
        <begin position="1"/>
        <end position="17"/>
    </location>
</feature>
<accession>A0AAD5QH38</accession>
<comment type="caution">
    <text evidence="2">The sequence shown here is derived from an EMBL/GenBank/DDBJ whole genome shotgun (WGS) entry which is preliminary data.</text>
</comment>
<keyword evidence="3" id="KW-1185">Reference proteome</keyword>
<feature type="region of interest" description="Disordered" evidence="1">
    <location>
        <begin position="1"/>
        <end position="24"/>
    </location>
</feature>
<evidence type="ECO:0000256" key="1">
    <source>
        <dbReference type="SAM" id="MobiDB-lite"/>
    </source>
</evidence>